<evidence type="ECO:0000259" key="3">
    <source>
        <dbReference type="Pfam" id="PF22754"/>
    </source>
</evidence>
<dbReference type="GO" id="GO:0003700">
    <property type="term" value="F:DNA-binding transcription factor activity"/>
    <property type="evidence" value="ECO:0007669"/>
    <property type="project" value="TreeGrafter"/>
</dbReference>
<evidence type="ECO:0000256" key="1">
    <source>
        <dbReference type="ARBA" id="ARBA00004123"/>
    </source>
</evidence>
<dbReference type="PANTHER" id="PTHR31945">
    <property type="entry name" value="TRANSCRIPTION FACTOR SCREAM2-RELATED"/>
    <property type="match status" value="1"/>
</dbReference>
<reference evidence="4" key="1">
    <citation type="journal article" date="2021" name="Front. Plant Sci.">
        <title>Chromosome-Scale Genome Assembly for Chinese Sour Jujube and Insights Into Its Genome Evolution and Domestication Signature.</title>
        <authorList>
            <person name="Shen L.-Y."/>
            <person name="Luo H."/>
            <person name="Wang X.-L."/>
            <person name="Wang X.-M."/>
            <person name="Qiu X.-J."/>
            <person name="Liu H."/>
            <person name="Zhou S.-S."/>
            <person name="Jia K.-H."/>
            <person name="Nie S."/>
            <person name="Bao Y.-T."/>
            <person name="Zhang R.-G."/>
            <person name="Yun Q.-Z."/>
            <person name="Chai Y.-H."/>
            <person name="Lu J.-Y."/>
            <person name="Li Y."/>
            <person name="Zhao S.-W."/>
            <person name="Mao J.-F."/>
            <person name="Jia S.-G."/>
            <person name="Mao Y.-M."/>
        </authorList>
    </citation>
    <scope>NUCLEOTIDE SEQUENCE</scope>
    <source>
        <strain evidence="4">AT0</strain>
        <tissue evidence="4">Leaf</tissue>
    </source>
</reference>
<accession>A0A978VVF1</accession>
<dbReference type="InterPro" id="IPR051358">
    <property type="entry name" value="TF_AMS/ICE1/BHLH6-like"/>
</dbReference>
<dbReference type="GO" id="GO:0043565">
    <property type="term" value="F:sequence-specific DNA binding"/>
    <property type="evidence" value="ECO:0007669"/>
    <property type="project" value="TreeGrafter"/>
</dbReference>
<evidence type="ECO:0000313" key="4">
    <source>
        <dbReference type="EMBL" id="KAH7542796.1"/>
    </source>
</evidence>
<dbReference type="EMBL" id="JAEACU010000002">
    <property type="protein sequence ID" value="KAH7542796.1"/>
    <property type="molecule type" value="Genomic_DNA"/>
</dbReference>
<dbReference type="AlphaFoldDB" id="A0A978VVF1"/>
<comment type="subcellular location">
    <subcellularLocation>
        <location evidence="1">Nucleus</location>
    </subcellularLocation>
</comment>
<proteinExistence type="predicted"/>
<evidence type="ECO:0000313" key="5">
    <source>
        <dbReference type="Proteomes" id="UP000813462"/>
    </source>
</evidence>
<dbReference type="InterPro" id="IPR054502">
    <property type="entry name" value="bHLH-TF_ACT-like_plant"/>
</dbReference>
<dbReference type="Proteomes" id="UP000813462">
    <property type="component" value="Unassembled WGS sequence"/>
</dbReference>
<gene>
    <name evidence="4" type="ORF">FEM48_Zijuj02G0112900</name>
</gene>
<dbReference type="OrthoDB" id="1917523at2759"/>
<feature type="domain" description="Plant bHLH transcription factor ACT-like" evidence="3">
    <location>
        <begin position="73"/>
        <end position="153"/>
    </location>
</feature>
<organism evidence="4 5">
    <name type="scientific">Ziziphus jujuba var. spinosa</name>
    <dbReference type="NCBI Taxonomy" id="714518"/>
    <lineage>
        <taxon>Eukaryota</taxon>
        <taxon>Viridiplantae</taxon>
        <taxon>Streptophyta</taxon>
        <taxon>Embryophyta</taxon>
        <taxon>Tracheophyta</taxon>
        <taxon>Spermatophyta</taxon>
        <taxon>Magnoliopsida</taxon>
        <taxon>eudicotyledons</taxon>
        <taxon>Gunneridae</taxon>
        <taxon>Pentapetalae</taxon>
        <taxon>rosids</taxon>
        <taxon>fabids</taxon>
        <taxon>Rosales</taxon>
        <taxon>Rhamnaceae</taxon>
        <taxon>Paliureae</taxon>
        <taxon>Ziziphus</taxon>
    </lineage>
</organism>
<keyword evidence="2" id="KW-0539">Nucleus</keyword>
<name>A0A978VVF1_ZIZJJ</name>
<dbReference type="GO" id="GO:0005634">
    <property type="term" value="C:nucleus"/>
    <property type="evidence" value="ECO:0007669"/>
    <property type="project" value="UniProtKB-SubCell"/>
</dbReference>
<dbReference type="PANTHER" id="PTHR31945:SF5">
    <property type="entry name" value="TRANSCRIPTION FACTOR SCREAM-LIKE PROTEIN"/>
    <property type="match status" value="1"/>
</dbReference>
<comment type="caution">
    <text evidence="4">The sequence shown here is derived from an EMBL/GenBank/DDBJ whole genome shotgun (WGS) entry which is preliminary data.</text>
</comment>
<sequence length="162" mass="18290">MVSREQKKSINKKLQLLRSITNSHARNRTSIILDASRYIQGLKQKVEKINEDIDVTAQRCYFTDQNPLFPVKLKVEDGQEGFVIKVLIERSCNGLLVFILEALEELGLDILQARVSCSDNFHLEAVGILMDNNQVSEHKDAQAVQQALVQAIQSWIGATQLN</sequence>
<protein>
    <recommendedName>
        <fullName evidence="3">Plant bHLH transcription factor ACT-like domain-containing protein</fullName>
    </recommendedName>
</protein>
<dbReference type="Pfam" id="PF22754">
    <property type="entry name" value="bHLH-TF_ACT-like_plant"/>
    <property type="match status" value="1"/>
</dbReference>
<evidence type="ECO:0000256" key="2">
    <source>
        <dbReference type="ARBA" id="ARBA00023242"/>
    </source>
</evidence>